<feature type="domain" description="TACO1/YebC-like second and third" evidence="2">
    <location>
        <begin position="114"/>
        <end position="268"/>
    </location>
</feature>
<dbReference type="GO" id="GO:0005739">
    <property type="term" value="C:mitochondrion"/>
    <property type="evidence" value="ECO:0007669"/>
    <property type="project" value="TreeGrafter"/>
</dbReference>
<dbReference type="EMBL" id="KQ976444">
    <property type="protein sequence ID" value="KYM86203.1"/>
    <property type="molecule type" value="Genomic_DNA"/>
</dbReference>
<dbReference type="PANTHER" id="PTHR12532:SF0">
    <property type="entry name" value="TRANSLATIONAL ACTIVATOR OF CYTOCHROME C OXIDASE 1"/>
    <property type="match status" value="1"/>
</dbReference>
<reference evidence="3 4" key="1">
    <citation type="submission" date="2015-09" db="EMBL/GenBank/DDBJ databases">
        <title>Atta colombica WGS genome.</title>
        <authorList>
            <person name="Nygaard S."/>
            <person name="Hu H."/>
            <person name="Boomsma J."/>
            <person name="Zhang G."/>
        </authorList>
    </citation>
    <scope>NUCLEOTIDE SEQUENCE [LARGE SCALE GENOMIC DNA]</scope>
    <source>
        <strain evidence="3">Treedump-2</strain>
        <tissue evidence="3">Whole body</tissue>
    </source>
</reference>
<dbReference type="InterPro" id="IPR029072">
    <property type="entry name" value="YebC-like"/>
</dbReference>
<dbReference type="InterPro" id="IPR017856">
    <property type="entry name" value="Integrase-like_N"/>
</dbReference>
<dbReference type="InterPro" id="IPR026564">
    <property type="entry name" value="Transcrip_reg_TACO1-like_dom3"/>
</dbReference>
<evidence type="ECO:0000313" key="3">
    <source>
        <dbReference type="EMBL" id="KYM86203.1"/>
    </source>
</evidence>
<comment type="similarity">
    <text evidence="1">Belongs to the TACO1 family.</text>
</comment>
<proteinExistence type="inferred from homology"/>
<sequence>MSQIKAERRLREAASFSLLPCSEKPVNQTLFLSRTSSAPQPPGIFRRRVSGKGQTCVRLEGIPRLKGGGITNPSNNLKLSQVIERAKKANMPVASIKSFLDRMEARKKNKTQTNVIEVRGPNGYIMLVCYITNNPKFFLTELNSKLKKTKGKTTNTSAKNMFIHTSNIIVKKKGNLEQAMEDAINIGAEDVEEFMENDMEYFQFKCDPKLLNKIKCLLKDREYYVLLAEEDYVPQTTIELNESDLEAVSQIRERVLSLEDVNKIYDNLA</sequence>
<keyword evidence="4" id="KW-1185">Reference proteome</keyword>
<organism evidence="3 4">
    <name type="scientific">Atta colombica</name>
    <dbReference type="NCBI Taxonomy" id="520822"/>
    <lineage>
        <taxon>Eukaryota</taxon>
        <taxon>Metazoa</taxon>
        <taxon>Ecdysozoa</taxon>
        <taxon>Arthropoda</taxon>
        <taxon>Hexapoda</taxon>
        <taxon>Insecta</taxon>
        <taxon>Pterygota</taxon>
        <taxon>Neoptera</taxon>
        <taxon>Endopterygota</taxon>
        <taxon>Hymenoptera</taxon>
        <taxon>Apocrita</taxon>
        <taxon>Aculeata</taxon>
        <taxon>Formicoidea</taxon>
        <taxon>Formicidae</taxon>
        <taxon>Myrmicinae</taxon>
        <taxon>Atta</taxon>
    </lineage>
</organism>
<dbReference type="InterPro" id="IPR048300">
    <property type="entry name" value="TACO1_YebC-like_2nd/3rd_dom"/>
</dbReference>
<dbReference type="Gene3D" id="3.30.70.980">
    <property type="match status" value="2"/>
</dbReference>
<dbReference type="AlphaFoldDB" id="A0A195BM56"/>
<accession>A0A195BM56</accession>
<dbReference type="PANTHER" id="PTHR12532">
    <property type="entry name" value="TRANSLATIONAL ACTIVATOR OF CYTOCHROME C OXIDASE 1"/>
    <property type="match status" value="1"/>
</dbReference>
<evidence type="ECO:0000259" key="2">
    <source>
        <dbReference type="Pfam" id="PF01709"/>
    </source>
</evidence>
<gene>
    <name evidence="3" type="ORF">ALC53_04170</name>
</gene>
<name>A0A195BM56_9HYME</name>
<dbReference type="STRING" id="520822.A0A195BM56"/>
<protein>
    <submittedName>
        <fullName evidence="3">Translational activator of cytochrome c oxidase 1</fullName>
    </submittedName>
</protein>
<dbReference type="Gene3D" id="1.10.10.200">
    <property type="match status" value="1"/>
</dbReference>
<dbReference type="Pfam" id="PF01709">
    <property type="entry name" value="Transcrip_reg"/>
    <property type="match status" value="1"/>
</dbReference>
<evidence type="ECO:0000256" key="1">
    <source>
        <dbReference type="ARBA" id="ARBA00008724"/>
    </source>
</evidence>
<dbReference type="SUPFAM" id="SSF75625">
    <property type="entry name" value="YebC-like"/>
    <property type="match status" value="1"/>
</dbReference>
<evidence type="ECO:0000313" key="4">
    <source>
        <dbReference type="Proteomes" id="UP000078540"/>
    </source>
</evidence>
<dbReference type="InterPro" id="IPR002876">
    <property type="entry name" value="Transcrip_reg_TACO1-like"/>
</dbReference>
<dbReference type="Proteomes" id="UP000078540">
    <property type="component" value="Unassembled WGS sequence"/>
</dbReference>